<evidence type="ECO:0000256" key="1">
    <source>
        <dbReference type="ARBA" id="ARBA00006484"/>
    </source>
</evidence>
<comment type="similarity">
    <text evidence="1">Belongs to the short-chain dehydrogenases/reductases (SDR) family.</text>
</comment>
<reference evidence="4 5" key="1">
    <citation type="submission" date="2019-06" db="EMBL/GenBank/DDBJ databases">
        <authorList>
            <person name="Broberg M."/>
        </authorList>
    </citation>
    <scope>NUCLEOTIDE SEQUENCE [LARGE SCALE GENOMIC DNA]</scope>
</reference>
<keyword evidence="3" id="KW-0560">Oxidoreductase</keyword>
<dbReference type="PANTHER" id="PTHR42760:SF115">
    <property type="entry name" value="3-OXOACYL-[ACYL-CARRIER-PROTEIN] REDUCTASE FABG"/>
    <property type="match status" value="1"/>
</dbReference>
<keyword evidence="2" id="KW-0521">NADP</keyword>
<evidence type="ECO:0000256" key="3">
    <source>
        <dbReference type="ARBA" id="ARBA00023002"/>
    </source>
</evidence>
<protein>
    <submittedName>
        <fullName evidence="4">Uncharacterized protein</fullName>
    </submittedName>
</protein>
<dbReference type="PRINTS" id="PR00081">
    <property type="entry name" value="GDHRDH"/>
</dbReference>
<evidence type="ECO:0000313" key="5">
    <source>
        <dbReference type="Proteomes" id="UP000766486"/>
    </source>
</evidence>
<dbReference type="Proteomes" id="UP000766486">
    <property type="component" value="Unassembled WGS sequence"/>
</dbReference>
<dbReference type="Gene3D" id="3.40.50.720">
    <property type="entry name" value="NAD(P)-binding Rossmann-like Domain"/>
    <property type="match status" value="1"/>
</dbReference>
<evidence type="ECO:0000313" key="4">
    <source>
        <dbReference type="EMBL" id="VUC32660.1"/>
    </source>
</evidence>
<organism evidence="4 5">
    <name type="scientific">Bionectria ochroleuca</name>
    <name type="common">Gliocladium roseum</name>
    <dbReference type="NCBI Taxonomy" id="29856"/>
    <lineage>
        <taxon>Eukaryota</taxon>
        <taxon>Fungi</taxon>
        <taxon>Dikarya</taxon>
        <taxon>Ascomycota</taxon>
        <taxon>Pezizomycotina</taxon>
        <taxon>Sordariomycetes</taxon>
        <taxon>Hypocreomycetidae</taxon>
        <taxon>Hypocreales</taxon>
        <taxon>Bionectriaceae</taxon>
        <taxon>Clonostachys</taxon>
    </lineage>
</organism>
<dbReference type="PANTHER" id="PTHR42760">
    <property type="entry name" value="SHORT-CHAIN DEHYDROGENASES/REDUCTASES FAMILY MEMBER"/>
    <property type="match status" value="1"/>
</dbReference>
<dbReference type="PROSITE" id="PS00061">
    <property type="entry name" value="ADH_SHORT"/>
    <property type="match status" value="1"/>
</dbReference>
<dbReference type="SUPFAM" id="SSF51735">
    <property type="entry name" value="NAD(P)-binding Rossmann-fold domains"/>
    <property type="match status" value="1"/>
</dbReference>
<dbReference type="PRINTS" id="PR00080">
    <property type="entry name" value="SDRFAMILY"/>
</dbReference>
<gene>
    <name evidence="4" type="ORF">CLO192961_LOCUS328905</name>
</gene>
<sequence length="293" mass="31512">MEQTSIHDLPADLVKPSVKGKNTVITGGARGLGFAFAEILAGAGANIALLDVGAPKEGSVEALESNTGAKIRYYKTDVTSREQVNQTIEAIEKEFGSVDININAAGVVTDESFLTTSDKNLSTTFNVNENTFNNSSQFVGSFLVSQACANAMVRKWEKLGKPKPAEAAPTGHIIFIGSVSTHISTYVQQTSCYVASKAAVGGLVKPLAMELSQYGIRVNILSPGSMRTDMFLQVEKTFPDLTKQFNQEHFFGRVGFPHELGPAIIYLSTSTWTTGQDIVVDGGVSGWKHRGNW</sequence>
<comment type="caution">
    <text evidence="4">The sequence shown here is derived from an EMBL/GenBank/DDBJ whole genome shotgun (WGS) entry which is preliminary data.</text>
</comment>
<dbReference type="Pfam" id="PF13561">
    <property type="entry name" value="adh_short_C2"/>
    <property type="match status" value="1"/>
</dbReference>
<evidence type="ECO:0000256" key="2">
    <source>
        <dbReference type="ARBA" id="ARBA00022857"/>
    </source>
</evidence>
<keyword evidence="5" id="KW-1185">Reference proteome</keyword>
<dbReference type="InterPro" id="IPR002347">
    <property type="entry name" value="SDR_fam"/>
</dbReference>
<dbReference type="EMBL" id="CABFNS010000851">
    <property type="protein sequence ID" value="VUC32660.1"/>
    <property type="molecule type" value="Genomic_DNA"/>
</dbReference>
<accession>A0ABY6UMV3</accession>
<dbReference type="InterPro" id="IPR020904">
    <property type="entry name" value="Sc_DH/Rdtase_CS"/>
</dbReference>
<dbReference type="InterPro" id="IPR036291">
    <property type="entry name" value="NAD(P)-bd_dom_sf"/>
</dbReference>
<name>A0ABY6UMV3_BIOOC</name>
<proteinExistence type="inferred from homology"/>